<evidence type="ECO:0000259" key="6">
    <source>
        <dbReference type="SMART" id="SM00181"/>
    </source>
</evidence>
<dbReference type="Gene3D" id="2.10.25.10">
    <property type="entry name" value="Laminin"/>
    <property type="match status" value="1"/>
</dbReference>
<dbReference type="PANTHER" id="PTHR46513">
    <property type="entry name" value="VITELLOGENIN RECEPTOR-LIKE PROTEIN-RELATED-RELATED"/>
    <property type="match status" value="1"/>
</dbReference>
<keyword evidence="2" id="KW-0732">Signal</keyword>
<keyword evidence="3" id="KW-0168">Coated pit</keyword>
<dbReference type="InterPro" id="IPR000033">
    <property type="entry name" value="LDLR_classB_rpt"/>
</dbReference>
<dbReference type="EMBL" id="KN601340">
    <property type="protein sequence ID" value="KHJ80247.1"/>
    <property type="molecule type" value="Genomic_DNA"/>
</dbReference>
<dbReference type="InterPro" id="IPR050778">
    <property type="entry name" value="Cueball_EGF_LRP_Nidogen"/>
</dbReference>
<comment type="subcellular location">
    <subcellularLocation>
        <location evidence="4">Membrane</location>
        <location evidence="4">Coated pit</location>
    </subcellularLocation>
    <subcellularLocation>
        <location evidence="1">Membrane</location>
        <topology evidence="1">Single-pass type I membrane protein</topology>
    </subcellularLocation>
</comment>
<evidence type="ECO:0000256" key="3">
    <source>
        <dbReference type="ARBA" id="ARBA00023176"/>
    </source>
</evidence>
<dbReference type="PANTHER" id="PTHR46513:SF13">
    <property type="entry name" value="EGF-LIKE DOMAIN-CONTAINING PROTEIN"/>
    <property type="match status" value="1"/>
</dbReference>
<dbReference type="PROSITE" id="PS51120">
    <property type="entry name" value="LDLRB"/>
    <property type="match status" value="3"/>
</dbReference>
<dbReference type="Proteomes" id="UP000053660">
    <property type="component" value="Unassembled WGS sequence"/>
</dbReference>
<dbReference type="InterPro" id="IPR000742">
    <property type="entry name" value="EGF"/>
</dbReference>
<feature type="repeat" description="LDL-receptor class B" evidence="5">
    <location>
        <begin position="338"/>
        <end position="382"/>
    </location>
</feature>
<dbReference type="Pfam" id="PF24468">
    <property type="entry name" value="EGF_LRP2"/>
    <property type="match status" value="1"/>
</dbReference>
<dbReference type="GO" id="GO:0017147">
    <property type="term" value="F:Wnt-protein binding"/>
    <property type="evidence" value="ECO:0007669"/>
    <property type="project" value="TreeGrafter"/>
</dbReference>
<feature type="domain" description="EGF-like" evidence="6">
    <location>
        <begin position="498"/>
        <end position="538"/>
    </location>
</feature>
<feature type="repeat" description="LDL-receptor class B" evidence="5">
    <location>
        <begin position="681"/>
        <end position="731"/>
    </location>
</feature>
<keyword evidence="3" id="KW-0472">Membrane</keyword>
<dbReference type="GO" id="GO:0042813">
    <property type="term" value="F:Wnt receptor activity"/>
    <property type="evidence" value="ECO:0007669"/>
    <property type="project" value="TreeGrafter"/>
</dbReference>
<dbReference type="SUPFAM" id="SSF63825">
    <property type="entry name" value="YWTD domain"/>
    <property type="match status" value="3"/>
</dbReference>
<name>A0A0B1S9P6_OESDE</name>
<feature type="repeat" description="LDL-receptor class B" evidence="5">
    <location>
        <begin position="293"/>
        <end position="337"/>
    </location>
</feature>
<dbReference type="InterPro" id="IPR011042">
    <property type="entry name" value="6-blade_b-propeller_TolB-like"/>
</dbReference>
<proteinExistence type="predicted"/>
<dbReference type="SUPFAM" id="SSF57196">
    <property type="entry name" value="EGF/Laminin"/>
    <property type="match status" value="1"/>
</dbReference>
<evidence type="ECO:0000256" key="5">
    <source>
        <dbReference type="PROSITE-ProRule" id="PRU00461"/>
    </source>
</evidence>
<dbReference type="Gene3D" id="2.120.10.30">
    <property type="entry name" value="TolB, C-terminal domain"/>
    <property type="match status" value="3"/>
</dbReference>
<keyword evidence="8" id="KW-1185">Reference proteome</keyword>
<feature type="domain" description="EGF-like" evidence="6">
    <location>
        <begin position="142"/>
        <end position="179"/>
    </location>
</feature>
<dbReference type="InterPro" id="IPR056588">
    <property type="entry name" value="EGF_LRP2"/>
</dbReference>
<organism evidence="7 8">
    <name type="scientific">Oesophagostomum dentatum</name>
    <name type="common">Nodular worm</name>
    <dbReference type="NCBI Taxonomy" id="61180"/>
    <lineage>
        <taxon>Eukaryota</taxon>
        <taxon>Metazoa</taxon>
        <taxon>Ecdysozoa</taxon>
        <taxon>Nematoda</taxon>
        <taxon>Chromadorea</taxon>
        <taxon>Rhabditida</taxon>
        <taxon>Rhabditina</taxon>
        <taxon>Rhabditomorpha</taxon>
        <taxon>Strongyloidea</taxon>
        <taxon>Strongylidae</taxon>
        <taxon>Oesophagostomum</taxon>
    </lineage>
</organism>
<dbReference type="GO" id="GO:0060070">
    <property type="term" value="P:canonical Wnt signaling pathway"/>
    <property type="evidence" value="ECO:0007669"/>
    <property type="project" value="TreeGrafter"/>
</dbReference>
<gene>
    <name evidence="7" type="ORF">OESDEN_20081</name>
</gene>
<dbReference type="OrthoDB" id="5833317at2759"/>
<dbReference type="SMART" id="SM00135">
    <property type="entry name" value="LY"/>
    <property type="match status" value="8"/>
</dbReference>
<dbReference type="Pfam" id="PF00058">
    <property type="entry name" value="Ldl_recept_b"/>
    <property type="match status" value="2"/>
</dbReference>
<evidence type="ECO:0000313" key="7">
    <source>
        <dbReference type="EMBL" id="KHJ80247.1"/>
    </source>
</evidence>
<dbReference type="AlphaFoldDB" id="A0A0B1S9P6"/>
<dbReference type="GO" id="GO:0005905">
    <property type="term" value="C:clathrin-coated pit"/>
    <property type="evidence" value="ECO:0007669"/>
    <property type="project" value="UniProtKB-KW"/>
</dbReference>
<evidence type="ECO:0000256" key="1">
    <source>
        <dbReference type="ARBA" id="ARBA00004479"/>
    </source>
</evidence>
<dbReference type="GO" id="GO:0005886">
    <property type="term" value="C:plasma membrane"/>
    <property type="evidence" value="ECO:0007669"/>
    <property type="project" value="TreeGrafter"/>
</dbReference>
<dbReference type="SMART" id="SM00181">
    <property type="entry name" value="EGF"/>
    <property type="match status" value="2"/>
</dbReference>
<reference evidence="7 8" key="1">
    <citation type="submission" date="2014-03" db="EMBL/GenBank/DDBJ databases">
        <title>Draft genome of the hookworm Oesophagostomum dentatum.</title>
        <authorList>
            <person name="Mitreva M."/>
        </authorList>
    </citation>
    <scope>NUCLEOTIDE SEQUENCE [LARGE SCALE GENOMIC DNA]</scope>
    <source>
        <strain evidence="7 8">OD-Hann</strain>
    </source>
</reference>
<accession>A0A0B1S9P6</accession>
<sequence length="759" mass="84047">SNDLSELDHITLDITNQRVYFTEGKAGRITSVTYDGQDRHYILNDAGKQPNGVAFFSDRLFYSDSAFDSIDVATIVGDGQPPQFAHFKKEIENLVNIKVLQPRACEFLKGKLMGVASSINQLRVVTGSALENSNFLASVSHPCRTDNGNCKHICVPQQFSQHTCMCATGYMKDGQTSCKLFDESFVMVATKNKVVGYPLDETHQKGVAMDPIGGLAITSIDFEFESRSIFVAEASGINKGITAYVNFSRYFIDLLIDSVLCSYTIGESAPRPIVRDTFGSMTIRSIAVDWINYNLYFINQDSERTNIEVCKLDGQYRKILFTTKTETPSSIAVDPIGRYLYWADQGQKPSIQRAFLDGTRREVVVGAEYVSEPTDVIVDPASRMVYWADAKKDGIYRIRPTGGAPELVRPDIASAAGLSLIGQQMYWTDNRLEKVFRASRLVSMVTAGKLPRFLIRLDFSKPNQTSLLLSPSTIAAALKDLGDVVVFSSENQPKGSSPCQITDNLRKSPCPQLCFSSPGTQSPSCACARGVLKGRTCEEPDTYLMFADGDKIIDASIEPDVKASRPLKEPFPTIDNLQVFDVDVNLRRIYYVTESPAGVNISWFSMNNAENPRLILGAAKQKHATEIRHISDMKLDWVTQKIYFTTGRAGKVMSIDSQGDHLSTIATGDWTYALALDPCSGLIFWSDSGYKATGGLYEPRIERSNMAGGNRKIIVAESVSLPAAIAVDFREMKIYWADVNRLNIECSDYDGNNRKVDGQ</sequence>
<feature type="non-terminal residue" evidence="7">
    <location>
        <position position="1"/>
    </location>
</feature>
<protein>
    <recommendedName>
        <fullName evidence="6">EGF-like domain-containing protein</fullName>
    </recommendedName>
</protein>
<evidence type="ECO:0000256" key="2">
    <source>
        <dbReference type="ARBA" id="ARBA00022729"/>
    </source>
</evidence>
<evidence type="ECO:0000313" key="8">
    <source>
        <dbReference type="Proteomes" id="UP000053660"/>
    </source>
</evidence>
<evidence type="ECO:0000256" key="4">
    <source>
        <dbReference type="ARBA" id="ARBA00037878"/>
    </source>
</evidence>